<dbReference type="Gene3D" id="1.10.10.10">
    <property type="entry name" value="Winged helix-like DNA-binding domain superfamily/Winged helix DNA-binding domain"/>
    <property type="match status" value="1"/>
</dbReference>
<evidence type="ECO:0000256" key="1">
    <source>
        <dbReference type="ARBA" id="ARBA00022763"/>
    </source>
</evidence>
<keyword evidence="1" id="KW-0227">DNA damage</keyword>
<dbReference type="InterPro" id="IPR052520">
    <property type="entry name" value="ATL_DNA_repair"/>
</dbReference>
<evidence type="ECO:0000313" key="3">
    <source>
        <dbReference type="EMBL" id="GAA3366021.1"/>
    </source>
</evidence>
<dbReference type="SUPFAM" id="SSF46767">
    <property type="entry name" value="Methylated DNA-protein cysteine methyltransferase, C-terminal domain"/>
    <property type="match status" value="1"/>
</dbReference>
<dbReference type="InterPro" id="IPR036217">
    <property type="entry name" value="MethylDNA_cys_MeTrfase_DNAb"/>
</dbReference>
<dbReference type="PANTHER" id="PTHR42942">
    <property type="entry name" value="6-O-METHYLGUANINE DNA METHYLTRANSFERASE"/>
    <property type="match status" value="1"/>
</dbReference>
<organism evidence="3 4">
    <name type="scientific">Saccharopolyspora gregorii</name>
    <dbReference type="NCBI Taxonomy" id="33914"/>
    <lineage>
        <taxon>Bacteria</taxon>
        <taxon>Bacillati</taxon>
        <taxon>Actinomycetota</taxon>
        <taxon>Actinomycetes</taxon>
        <taxon>Pseudonocardiales</taxon>
        <taxon>Pseudonocardiaceae</taxon>
        <taxon>Saccharopolyspora</taxon>
    </lineage>
</organism>
<feature type="domain" description="Methylated-DNA-[protein]-cysteine S-methyltransferase DNA binding" evidence="2">
    <location>
        <begin position="40"/>
        <end position="112"/>
    </location>
</feature>
<keyword evidence="4" id="KW-1185">Reference proteome</keyword>
<evidence type="ECO:0000313" key="4">
    <source>
        <dbReference type="Proteomes" id="UP001500483"/>
    </source>
</evidence>
<dbReference type="Proteomes" id="UP001500483">
    <property type="component" value="Unassembled WGS sequence"/>
</dbReference>
<reference evidence="4" key="1">
    <citation type="journal article" date="2019" name="Int. J. Syst. Evol. Microbiol.">
        <title>The Global Catalogue of Microorganisms (GCM) 10K type strain sequencing project: providing services to taxonomists for standard genome sequencing and annotation.</title>
        <authorList>
            <consortium name="The Broad Institute Genomics Platform"/>
            <consortium name="The Broad Institute Genome Sequencing Center for Infectious Disease"/>
            <person name="Wu L."/>
            <person name="Ma J."/>
        </authorList>
    </citation>
    <scope>NUCLEOTIDE SEQUENCE [LARGE SCALE GENOMIC DNA]</scope>
    <source>
        <strain evidence="4">JCM 9687</strain>
    </source>
</reference>
<accession>A0ABP6S214</accession>
<proteinExistence type="predicted"/>
<evidence type="ECO:0000259" key="2">
    <source>
        <dbReference type="Pfam" id="PF01035"/>
    </source>
</evidence>
<dbReference type="InterPro" id="IPR014048">
    <property type="entry name" value="MethylDNA_cys_MeTrfase_DNA-bd"/>
</dbReference>
<dbReference type="PANTHER" id="PTHR42942:SF1">
    <property type="entry name" value="ALKYLTRANSFERASE-LIKE PROTEIN 1"/>
    <property type="match status" value="1"/>
</dbReference>
<dbReference type="Pfam" id="PF01035">
    <property type="entry name" value="DNA_binding_1"/>
    <property type="match status" value="1"/>
</dbReference>
<comment type="caution">
    <text evidence="3">The sequence shown here is derived from an EMBL/GenBank/DDBJ whole genome shotgun (WGS) entry which is preliminary data.</text>
</comment>
<name>A0ABP6S214_9PSEU</name>
<dbReference type="CDD" id="cd06445">
    <property type="entry name" value="ATase"/>
    <property type="match status" value="1"/>
</dbReference>
<sequence>MAFGACNSGCSPAPARRSDHLVLPGPLLCETARVDEETLERVRAVVVSIPAGSVLGYGDVAELAGLRSARLVGRILAEDGADIPWHRVLRSDGRTAEHLRRRQLELLRAEGVLADGPRVNMRRYRWSGPA</sequence>
<gene>
    <name evidence="3" type="ORF">GCM10020366_68220</name>
</gene>
<dbReference type="InterPro" id="IPR036388">
    <property type="entry name" value="WH-like_DNA-bd_sf"/>
</dbReference>
<protein>
    <recommendedName>
        <fullName evidence="2">Methylated-DNA-[protein]-cysteine S-methyltransferase DNA binding domain-containing protein</fullName>
    </recommendedName>
</protein>
<dbReference type="EMBL" id="BAAAYK010000038">
    <property type="protein sequence ID" value="GAA3366021.1"/>
    <property type="molecule type" value="Genomic_DNA"/>
</dbReference>